<comment type="similarity">
    <text evidence="1">Belongs to the ParB family.</text>
</comment>
<dbReference type="EMBL" id="LN614830">
    <property type="protein sequence ID" value="CEG59705.1"/>
    <property type="molecule type" value="Genomic_DNA"/>
</dbReference>
<sequence length="262" mass="29977">MKTQFKLIPIEWLQRGQYQPRMNFEEKALQELAQSIATQGLIEPLVVRELAKERYEIIAGERRWRAAMIAGLAELPCLIGDYSDSQAAAVTLIENIQRQDLNLIEEANGYRRLLDEFHFQQEEVASLVGKSRSHIANILRLLTLCEPVQHRLRAGQLSLGHARMLVGLSSTQQISLAEQIDVHDWSVRQLEKKVRELKSNECTHVNPKKDRDIERLQTRLAEQIGAPVQITNDNGDGGWLQVKFFDNDTLAGLLERMGLRYD</sequence>
<dbReference type="FunFam" id="3.90.1530.30:FF:000001">
    <property type="entry name" value="Chromosome partitioning protein ParB"/>
    <property type="match status" value="1"/>
</dbReference>
<evidence type="ECO:0000313" key="7">
    <source>
        <dbReference type="EMBL" id="CEG59705.1"/>
    </source>
</evidence>
<dbReference type="Pfam" id="PF02195">
    <property type="entry name" value="ParB_N"/>
    <property type="match status" value="1"/>
</dbReference>
<evidence type="ECO:0000256" key="3">
    <source>
        <dbReference type="ARBA" id="ARBA00022829"/>
    </source>
</evidence>
<protein>
    <recommendedName>
        <fullName evidence="2">Probable chromosome-partitioning protein ParB</fullName>
    </recommendedName>
</protein>
<dbReference type="Proteomes" id="UP000032414">
    <property type="component" value="Chromosome I"/>
</dbReference>
<organism evidence="7 9">
    <name type="scientific">Legionella micdadei</name>
    <name type="common">Tatlockia micdadei</name>
    <dbReference type="NCBI Taxonomy" id="451"/>
    <lineage>
        <taxon>Bacteria</taxon>
        <taxon>Pseudomonadati</taxon>
        <taxon>Pseudomonadota</taxon>
        <taxon>Gammaproteobacteria</taxon>
        <taxon>Legionellales</taxon>
        <taxon>Legionellaceae</taxon>
        <taxon>Legionella</taxon>
    </lineage>
</organism>
<evidence type="ECO:0000259" key="6">
    <source>
        <dbReference type="SMART" id="SM00470"/>
    </source>
</evidence>
<dbReference type="GO" id="GO:0005694">
    <property type="term" value="C:chromosome"/>
    <property type="evidence" value="ECO:0007669"/>
    <property type="project" value="TreeGrafter"/>
</dbReference>
<dbReference type="NCBIfam" id="TIGR00180">
    <property type="entry name" value="parB_part"/>
    <property type="match status" value="1"/>
</dbReference>
<dbReference type="PATRIC" id="fig|451.8.peg.1899"/>
<proteinExistence type="inferred from homology"/>
<name>A0A098GCI7_LEGMI</name>
<reference evidence="8 10" key="3">
    <citation type="submission" date="2016-10" db="EMBL/GenBank/DDBJ databases">
        <authorList>
            <person name="Varghese N."/>
            <person name="Submissions S."/>
        </authorList>
    </citation>
    <scope>NUCLEOTIDE SEQUENCE [LARGE SCALE GENOMIC DNA]</scope>
    <source>
        <strain evidence="8 10">ATCC 33218</strain>
    </source>
</reference>
<reference evidence="7" key="2">
    <citation type="submission" date="2014-09" db="EMBL/GenBank/DDBJ databases">
        <authorList>
            <person name="GOMEZ-VALERO Laura"/>
        </authorList>
    </citation>
    <scope>NUCLEOTIDE SEQUENCE</scope>
    <source>
        <strain evidence="7">ATCC33218</strain>
    </source>
</reference>
<dbReference type="InterPro" id="IPR041468">
    <property type="entry name" value="HTH_ParB/Spo0J"/>
</dbReference>
<feature type="domain" description="ParB-like N-terminal" evidence="6">
    <location>
        <begin position="6"/>
        <end position="96"/>
    </location>
</feature>
<dbReference type="SUPFAM" id="SSF110849">
    <property type="entry name" value="ParB/Sulfiredoxin"/>
    <property type="match status" value="1"/>
</dbReference>
<dbReference type="EMBL" id="FMVN01000021">
    <property type="protein sequence ID" value="SCY80075.1"/>
    <property type="molecule type" value="Genomic_DNA"/>
</dbReference>
<comment type="function">
    <text evidence="5">Involved in chromosome partition. Localize to both poles of the predivisional cell following completion of DNA replication. Binds to the DNA origin of replication.</text>
</comment>
<dbReference type="PANTHER" id="PTHR33375">
    <property type="entry name" value="CHROMOSOME-PARTITIONING PROTEIN PARB-RELATED"/>
    <property type="match status" value="1"/>
</dbReference>
<keyword evidence="3" id="KW-0159">Chromosome partition</keyword>
<dbReference type="FunFam" id="1.10.10.2830:FF:000001">
    <property type="entry name" value="Chromosome partitioning protein ParB"/>
    <property type="match status" value="1"/>
</dbReference>
<keyword evidence="10" id="KW-1185">Reference proteome</keyword>
<dbReference type="Pfam" id="PF23552">
    <property type="entry name" value="ParB_C"/>
    <property type="match status" value="1"/>
</dbReference>
<dbReference type="OrthoDB" id="9802051at2"/>
<evidence type="ECO:0000256" key="5">
    <source>
        <dbReference type="ARBA" id="ARBA00025472"/>
    </source>
</evidence>
<dbReference type="Gene3D" id="1.10.10.2830">
    <property type="match status" value="1"/>
</dbReference>
<reference evidence="9" key="1">
    <citation type="submission" date="2014-09" db="EMBL/GenBank/DDBJ databases">
        <authorList>
            <person name="Gomez-Valero L."/>
        </authorList>
    </citation>
    <scope>NUCLEOTIDE SEQUENCE [LARGE SCALE GENOMIC DNA]</scope>
    <source>
        <strain evidence="9">ATCC33218</strain>
    </source>
</reference>
<evidence type="ECO:0000313" key="9">
    <source>
        <dbReference type="Proteomes" id="UP000032414"/>
    </source>
</evidence>
<dbReference type="GO" id="GO:0007059">
    <property type="term" value="P:chromosome segregation"/>
    <property type="evidence" value="ECO:0007669"/>
    <property type="project" value="UniProtKB-KW"/>
</dbReference>
<evidence type="ECO:0000256" key="4">
    <source>
        <dbReference type="ARBA" id="ARBA00023125"/>
    </source>
</evidence>
<dbReference type="GO" id="GO:0003677">
    <property type="term" value="F:DNA binding"/>
    <property type="evidence" value="ECO:0007669"/>
    <property type="project" value="UniProtKB-KW"/>
</dbReference>
<dbReference type="HOGENOM" id="CLU_023853_0_0_6"/>
<keyword evidence="4" id="KW-0238">DNA-binding</keyword>
<dbReference type="SMART" id="SM00470">
    <property type="entry name" value="ParB"/>
    <property type="match status" value="1"/>
</dbReference>
<evidence type="ECO:0000313" key="10">
    <source>
        <dbReference type="Proteomes" id="UP000182998"/>
    </source>
</evidence>
<dbReference type="InterPro" id="IPR003115">
    <property type="entry name" value="ParB_N"/>
</dbReference>
<dbReference type="Proteomes" id="UP000182998">
    <property type="component" value="Unassembled WGS sequence"/>
</dbReference>
<dbReference type="AlphaFoldDB" id="A0A098GCI7"/>
<evidence type="ECO:0000256" key="2">
    <source>
        <dbReference type="ARBA" id="ARBA00022372"/>
    </source>
</evidence>
<accession>A0A098GCI7</accession>
<dbReference type="InterPro" id="IPR057240">
    <property type="entry name" value="ParB_dimer_C"/>
</dbReference>
<dbReference type="KEGG" id="tmc:LMI_0345"/>
<dbReference type="GO" id="GO:0045881">
    <property type="term" value="P:positive regulation of sporulation resulting in formation of a cellular spore"/>
    <property type="evidence" value="ECO:0007669"/>
    <property type="project" value="TreeGrafter"/>
</dbReference>
<dbReference type="RefSeq" id="WP_045098252.1">
    <property type="nucleotide sequence ID" value="NZ_CP020614.1"/>
</dbReference>
<dbReference type="PANTHER" id="PTHR33375:SF1">
    <property type="entry name" value="CHROMOSOME-PARTITIONING PROTEIN PARB-RELATED"/>
    <property type="match status" value="1"/>
</dbReference>
<dbReference type="InterPro" id="IPR004437">
    <property type="entry name" value="ParB/RepB/Spo0J"/>
</dbReference>
<evidence type="ECO:0000256" key="1">
    <source>
        <dbReference type="ARBA" id="ARBA00006295"/>
    </source>
</evidence>
<dbReference type="CDD" id="cd16393">
    <property type="entry name" value="SPO0J_N"/>
    <property type="match status" value="1"/>
</dbReference>
<dbReference type="Gene3D" id="3.90.1530.30">
    <property type="match status" value="1"/>
</dbReference>
<gene>
    <name evidence="7" type="primary">parB</name>
    <name evidence="7" type="ORF">LMI_0345</name>
    <name evidence="8" type="ORF">SAMN02982997_02974</name>
</gene>
<dbReference type="STRING" id="451.B6N58_01640"/>
<dbReference type="Pfam" id="PF17762">
    <property type="entry name" value="HTH_ParB"/>
    <property type="match status" value="1"/>
</dbReference>
<evidence type="ECO:0000313" key="8">
    <source>
        <dbReference type="EMBL" id="SCY80075.1"/>
    </source>
</evidence>
<dbReference type="InterPro" id="IPR050336">
    <property type="entry name" value="Chromosome_partition/occlusion"/>
</dbReference>
<dbReference type="InterPro" id="IPR036086">
    <property type="entry name" value="ParB/Sulfiredoxin_sf"/>
</dbReference>